<dbReference type="Gene3D" id="3.30.70.120">
    <property type="match status" value="1"/>
</dbReference>
<protein>
    <submittedName>
        <fullName evidence="2">Periplasmic divalent cation tolerance protein</fullName>
    </submittedName>
</protein>
<dbReference type="OrthoDB" id="37622at2"/>
<dbReference type="InterPro" id="IPR004323">
    <property type="entry name" value="Ion_tolerance_CutA"/>
</dbReference>
<dbReference type="SUPFAM" id="SSF54913">
    <property type="entry name" value="GlnB-like"/>
    <property type="match status" value="1"/>
</dbReference>
<organism evidence="2 3">
    <name type="scientific">Kitasatospora atroaurantiaca</name>
    <dbReference type="NCBI Taxonomy" id="285545"/>
    <lineage>
        <taxon>Bacteria</taxon>
        <taxon>Bacillati</taxon>
        <taxon>Actinomycetota</taxon>
        <taxon>Actinomycetes</taxon>
        <taxon>Kitasatosporales</taxon>
        <taxon>Streptomycetaceae</taxon>
        <taxon>Kitasatospora</taxon>
    </lineage>
</organism>
<dbReference type="EMBL" id="VIVR01000001">
    <property type="protein sequence ID" value="TWE20021.1"/>
    <property type="molecule type" value="Genomic_DNA"/>
</dbReference>
<dbReference type="Pfam" id="PF03091">
    <property type="entry name" value="CutA1"/>
    <property type="match status" value="1"/>
</dbReference>
<dbReference type="PANTHER" id="PTHR23419">
    <property type="entry name" value="DIVALENT CATION TOLERANCE CUTA-RELATED"/>
    <property type="match status" value="1"/>
</dbReference>
<sequence>MTDHLTVLTTTDSPDSAAALARSAVTARLAACAQVDGPITSTYWWRGSVETAQEWRILLKTTAARYPALEAHLKAEHSYDTPEVIATPILTGSPEYLAWLTAEVARGH</sequence>
<dbReference type="InterPro" id="IPR015867">
    <property type="entry name" value="N-reg_PII/ATP_PRibTrfase_C"/>
</dbReference>
<dbReference type="GO" id="GO:0010038">
    <property type="term" value="P:response to metal ion"/>
    <property type="evidence" value="ECO:0007669"/>
    <property type="project" value="InterPro"/>
</dbReference>
<gene>
    <name evidence="2" type="ORF">FB465_5163</name>
</gene>
<reference evidence="2 3" key="1">
    <citation type="submission" date="2019-06" db="EMBL/GenBank/DDBJ databases">
        <title>Sequencing the genomes of 1000 actinobacteria strains.</title>
        <authorList>
            <person name="Klenk H.-P."/>
        </authorList>
    </citation>
    <scope>NUCLEOTIDE SEQUENCE [LARGE SCALE GENOMIC DNA]</scope>
    <source>
        <strain evidence="2 3">DSM 41649</strain>
    </source>
</reference>
<dbReference type="PANTHER" id="PTHR23419:SF8">
    <property type="entry name" value="FI09726P"/>
    <property type="match status" value="1"/>
</dbReference>
<evidence type="ECO:0000313" key="3">
    <source>
        <dbReference type="Proteomes" id="UP000318416"/>
    </source>
</evidence>
<dbReference type="RefSeq" id="WP_145794162.1">
    <property type="nucleotide sequence ID" value="NZ_BAAABR010000060.1"/>
</dbReference>
<name>A0A561EWP6_9ACTN</name>
<accession>A0A561EWP6</accession>
<comment type="similarity">
    <text evidence="1">Belongs to the CutA family.</text>
</comment>
<dbReference type="InterPro" id="IPR011322">
    <property type="entry name" value="N-reg_PII-like_a/b"/>
</dbReference>
<proteinExistence type="inferred from homology"/>
<evidence type="ECO:0000313" key="2">
    <source>
        <dbReference type="EMBL" id="TWE20021.1"/>
    </source>
</evidence>
<dbReference type="GO" id="GO:0005507">
    <property type="term" value="F:copper ion binding"/>
    <property type="evidence" value="ECO:0007669"/>
    <property type="project" value="TreeGrafter"/>
</dbReference>
<evidence type="ECO:0000256" key="1">
    <source>
        <dbReference type="ARBA" id="ARBA00010169"/>
    </source>
</evidence>
<keyword evidence="3" id="KW-1185">Reference proteome</keyword>
<comment type="caution">
    <text evidence="2">The sequence shown here is derived from an EMBL/GenBank/DDBJ whole genome shotgun (WGS) entry which is preliminary data.</text>
</comment>
<dbReference type="Proteomes" id="UP000318416">
    <property type="component" value="Unassembled WGS sequence"/>
</dbReference>
<dbReference type="AlphaFoldDB" id="A0A561EWP6"/>